<feature type="compositionally biased region" description="Polar residues" evidence="2">
    <location>
        <begin position="526"/>
        <end position="547"/>
    </location>
</feature>
<feature type="coiled-coil region" evidence="1">
    <location>
        <begin position="11"/>
        <end position="47"/>
    </location>
</feature>
<reference evidence="3 4" key="1">
    <citation type="submission" date="2016-06" db="EMBL/GenBank/DDBJ databases">
        <title>Comparative genomics of the ectomycorrhizal sister species Rhizopogon vinicolor and Rhizopogon vesiculosus (Basidiomycota: Boletales) reveals a divergence of the mating type B locus.</title>
        <authorList>
            <consortium name="DOE Joint Genome Institute"/>
            <person name="Mujic A.B."/>
            <person name="Kuo A."/>
            <person name="Tritt A."/>
            <person name="Lipzen A."/>
            <person name="Chen C."/>
            <person name="Johnson J."/>
            <person name="Sharma A."/>
            <person name="Barry K."/>
            <person name="Grigoriev I.V."/>
            <person name="Spatafora J.W."/>
        </authorList>
    </citation>
    <scope>NUCLEOTIDE SEQUENCE [LARGE SCALE GENOMIC DNA]</scope>
    <source>
        <strain evidence="3 4">AM-OR11-026</strain>
    </source>
</reference>
<sequence length="647" mass="70487">MVNSPAQTIFIDDAREKLAKMEMEIELQELARQGREAEQKLAKMRAAVASFPAGPSRSASDSNYYPHPSYQEVPLTARIEEEVQDLPSNVQSSRPSAQVPLTYHDYQRNYPPPSWSSSSLHRRPSTHGRGHTFAVPNYQHSTPSSTPSYTYQKMSQTRQSHQQLGEEYWAQQSQKYMAELAAAGTRPQGETSSAGVNPQATLPSGTAIPQHAQRQTPLPAAPSEVAPAIPSTQRPASSSQVRPSLTGATLLSARPQQARVQHQTILSPVPSEAAPTVPSIQRPPSSSEQKFIRSFQTVCGHNAVLIRAFLSTYPVSVEWLTEAVSSIDPAKLKDASAVALLNEMRKHFKVSPPQSTSTSTSTNVCVPVVEDPSKASTTTIQPSPSPTDSSSIQQPTSLDTKEKYMVCFHEIYRRAGMDKATDFFLRNQPRVPQEWQQALVNSLTPELSAEMHAAWNRAHRRPGEAHLASSGAAGGSDASSNNIPNNVTQQNRSQTTSPNLNEVVTQSAPTTTDLPNLIPVPPRPSVTRSTQVQSMSAQPSQTSTAPHRTTTTMFAASATQSTSAPAARVSAPTAQVSASTTQKAPLAPLTQPTAFTTRQQEPLTRFVAYQHATANQYRPYNIPPPMSVPTVDGKHVYYVQYHQTLQH</sequence>
<feature type="region of interest" description="Disordered" evidence="2">
    <location>
        <begin position="85"/>
        <end position="150"/>
    </location>
</feature>
<feature type="compositionally biased region" description="Polar residues" evidence="2">
    <location>
        <begin position="86"/>
        <end position="96"/>
    </location>
</feature>
<feature type="region of interest" description="Disordered" evidence="2">
    <location>
        <begin position="458"/>
        <end position="547"/>
    </location>
</feature>
<gene>
    <name evidence="3" type="ORF">K503DRAFT_200298</name>
</gene>
<feature type="region of interest" description="Disordered" evidence="2">
    <location>
        <begin position="182"/>
        <end position="243"/>
    </location>
</feature>
<keyword evidence="1" id="KW-0175">Coiled coil</keyword>
<protein>
    <submittedName>
        <fullName evidence="3">Uncharacterized protein</fullName>
    </submittedName>
</protein>
<feature type="compositionally biased region" description="Low complexity" evidence="2">
    <location>
        <begin position="141"/>
        <end position="150"/>
    </location>
</feature>
<evidence type="ECO:0000313" key="3">
    <source>
        <dbReference type="EMBL" id="OAX43262.1"/>
    </source>
</evidence>
<dbReference type="EMBL" id="KV448141">
    <property type="protein sequence ID" value="OAX43262.1"/>
    <property type="molecule type" value="Genomic_DNA"/>
</dbReference>
<dbReference type="STRING" id="1314800.A0A1B7NED6"/>
<dbReference type="Proteomes" id="UP000092154">
    <property type="component" value="Unassembled WGS sequence"/>
</dbReference>
<dbReference type="AlphaFoldDB" id="A0A1B7NED6"/>
<keyword evidence="4" id="KW-1185">Reference proteome</keyword>
<feature type="compositionally biased region" description="Polar residues" evidence="2">
    <location>
        <begin position="230"/>
        <end position="243"/>
    </location>
</feature>
<feature type="compositionally biased region" description="Basic residues" evidence="2">
    <location>
        <begin position="120"/>
        <end position="130"/>
    </location>
</feature>
<evidence type="ECO:0000256" key="2">
    <source>
        <dbReference type="SAM" id="MobiDB-lite"/>
    </source>
</evidence>
<accession>A0A1B7NED6</accession>
<dbReference type="OrthoDB" id="3254002at2759"/>
<feature type="compositionally biased region" description="Polar residues" evidence="2">
    <location>
        <begin position="481"/>
        <end position="514"/>
    </location>
</feature>
<feature type="region of interest" description="Disordered" evidence="2">
    <location>
        <begin position="373"/>
        <end position="397"/>
    </location>
</feature>
<dbReference type="InParanoid" id="A0A1B7NED6"/>
<organism evidence="3 4">
    <name type="scientific">Rhizopogon vinicolor AM-OR11-026</name>
    <dbReference type="NCBI Taxonomy" id="1314800"/>
    <lineage>
        <taxon>Eukaryota</taxon>
        <taxon>Fungi</taxon>
        <taxon>Dikarya</taxon>
        <taxon>Basidiomycota</taxon>
        <taxon>Agaricomycotina</taxon>
        <taxon>Agaricomycetes</taxon>
        <taxon>Agaricomycetidae</taxon>
        <taxon>Boletales</taxon>
        <taxon>Suillineae</taxon>
        <taxon>Rhizopogonaceae</taxon>
        <taxon>Rhizopogon</taxon>
    </lineage>
</organism>
<evidence type="ECO:0000313" key="4">
    <source>
        <dbReference type="Proteomes" id="UP000092154"/>
    </source>
</evidence>
<feature type="compositionally biased region" description="Polar residues" evidence="2">
    <location>
        <begin position="188"/>
        <end position="204"/>
    </location>
</feature>
<feature type="compositionally biased region" description="Low complexity" evidence="2">
    <location>
        <begin position="468"/>
        <end position="480"/>
    </location>
</feature>
<proteinExistence type="predicted"/>
<feature type="compositionally biased region" description="Low complexity" evidence="2">
    <location>
        <begin position="376"/>
        <end position="397"/>
    </location>
</feature>
<evidence type="ECO:0000256" key="1">
    <source>
        <dbReference type="SAM" id="Coils"/>
    </source>
</evidence>
<name>A0A1B7NED6_9AGAM</name>